<proteinExistence type="predicted"/>
<dbReference type="GeneID" id="101740807"/>
<name>A0A0K2S2Z6_BOMMO</name>
<gene>
    <name evidence="2" type="primary">BmCho-95</name>
    <name evidence="3" type="synonym">101740807</name>
</gene>
<evidence type="ECO:0000313" key="2">
    <source>
        <dbReference type="EMBL" id="BAS21462.1"/>
    </source>
</evidence>
<dbReference type="KEGG" id="bmor:101740807"/>
<dbReference type="EMBL" id="AB999997">
    <property type="protein sequence ID" value="BAS21462.1"/>
    <property type="molecule type" value="Genomic_DNA"/>
</dbReference>
<keyword evidence="4" id="KW-1185">Reference proteome</keyword>
<organism evidence="2">
    <name type="scientific">Bombyx mori</name>
    <name type="common">Silk moth</name>
    <dbReference type="NCBI Taxonomy" id="7091"/>
    <lineage>
        <taxon>Eukaryota</taxon>
        <taxon>Metazoa</taxon>
        <taxon>Ecdysozoa</taxon>
        <taxon>Arthropoda</taxon>
        <taxon>Hexapoda</taxon>
        <taxon>Insecta</taxon>
        <taxon>Pterygota</taxon>
        <taxon>Neoptera</taxon>
        <taxon>Endopterygota</taxon>
        <taxon>Lepidoptera</taxon>
        <taxon>Glossata</taxon>
        <taxon>Ditrysia</taxon>
        <taxon>Bombycoidea</taxon>
        <taxon>Bombycidae</taxon>
        <taxon>Bombycinae</taxon>
        <taxon>Bombyx</taxon>
    </lineage>
</organism>
<keyword evidence="1" id="KW-0732">Signal</keyword>
<dbReference type="EnsemblMetazoa" id="XM_004933594.2">
    <property type="protein sequence ID" value="XP_004933651.1"/>
    <property type="gene ID" value="LOC101740807"/>
</dbReference>
<feature type="chain" id="PRO_5036294054" evidence="1">
    <location>
        <begin position="21"/>
        <end position="119"/>
    </location>
</feature>
<evidence type="ECO:0000313" key="4">
    <source>
        <dbReference type="Proteomes" id="UP000005204"/>
    </source>
</evidence>
<accession>A0A0K2S2Z6</accession>
<evidence type="ECO:0000313" key="3">
    <source>
        <dbReference type="EnsemblMetazoa" id="XP_004933651.1"/>
    </source>
</evidence>
<reference evidence="4" key="1">
    <citation type="journal article" date="2008" name="Insect Biochem. Mol. Biol.">
        <title>The genome of a lepidopteran model insect, the silkworm Bombyx mori.</title>
        <authorList>
            <consortium name="International Silkworm Genome Consortium"/>
        </authorList>
    </citation>
    <scope>NUCLEOTIDE SEQUENCE [LARGE SCALE GENOMIC DNA]</scope>
    <source>
        <strain evidence="4">p50T</strain>
    </source>
</reference>
<evidence type="ECO:0000256" key="1">
    <source>
        <dbReference type="SAM" id="SignalP"/>
    </source>
</evidence>
<dbReference type="OrthoDB" id="7490938at2759"/>
<feature type="signal peptide" evidence="1">
    <location>
        <begin position="1"/>
        <end position="20"/>
    </location>
</feature>
<dbReference type="AlphaFoldDB" id="A0A0K2S2Z6"/>
<dbReference type="Proteomes" id="UP000005204">
    <property type="component" value="Unassembled WGS sequence"/>
</dbReference>
<reference evidence="3" key="3">
    <citation type="submission" date="2022-06" db="UniProtKB">
        <authorList>
            <consortium name="EnsemblMetazoa"/>
        </authorList>
    </citation>
    <scope>IDENTIFICATION</scope>
    <source>
        <strain evidence="3">p50T (Dazao)</strain>
    </source>
</reference>
<reference evidence="2" key="2">
    <citation type="journal article" date="2015" name="Sci. Data">
        <title>Construction, complete sequence, and annotation of a BAC contig covering the silkworm chorion locus.</title>
        <authorList>
            <person name="Chen Z."/>
            <person name="Nohata J."/>
            <person name="Guo H."/>
            <person name="Li S."/>
            <person name="Liu J."/>
            <person name="Guo Y."/>
            <person name="Yamamoto K."/>
            <person name="Kadono-Okuda K."/>
            <person name="Liu C."/>
            <person name="Arunkumar K.P."/>
            <person name="Nagaraju J."/>
            <person name="Zhang Y."/>
            <person name="Liu S."/>
            <person name="Labropoulou V."/>
            <person name="Swevers L."/>
            <person name="Tsitoura P."/>
            <person name="Iatrou K."/>
            <person name="Gopinathan K.P."/>
            <person name="Goldsmith M.R."/>
            <person name="Xia Q."/>
            <person name="Mita K."/>
        </authorList>
    </citation>
    <scope>NUCLEOTIDE SEQUENCE</scope>
</reference>
<sequence length="119" mass="12127">MSHLIIYYLCIQVLLQTVYGQCLGREDYSGNHIGTCIAPLGGSDYGPVCYGGSRKYGGSGLGSLAIAGELPVAGAATVGGHVPIIGVVEFGGRARATGVIFITGHCFPACRCGGASIFD</sequence>
<protein>
    <submittedName>
        <fullName evidence="2">Chorion early A</fullName>
    </submittedName>
</protein>